<reference evidence="1" key="2">
    <citation type="submission" date="2021-09" db="EMBL/GenBank/DDBJ databases">
        <authorList>
            <person name="Jia N."/>
            <person name="Wang J."/>
            <person name="Shi W."/>
            <person name="Du L."/>
            <person name="Sun Y."/>
            <person name="Zhan W."/>
            <person name="Jiang J."/>
            <person name="Wang Q."/>
            <person name="Zhang B."/>
            <person name="Ji P."/>
            <person name="Sakyi L.B."/>
            <person name="Cui X."/>
            <person name="Yuan T."/>
            <person name="Jiang B."/>
            <person name="Yang W."/>
            <person name="Lam T.T.-Y."/>
            <person name="Chang Q."/>
            <person name="Ding S."/>
            <person name="Wang X."/>
            <person name="Zhu J."/>
            <person name="Ruan X."/>
            <person name="Zhao L."/>
            <person name="Wei J."/>
            <person name="Que T."/>
            <person name="Du C."/>
            <person name="Cheng J."/>
            <person name="Dai P."/>
            <person name="Han X."/>
            <person name="Huang E."/>
            <person name="Gao Y."/>
            <person name="Liu J."/>
            <person name="Shao H."/>
            <person name="Ye R."/>
            <person name="Li L."/>
            <person name="Wei W."/>
            <person name="Wang X."/>
            <person name="Wang C."/>
            <person name="Huo Q."/>
            <person name="Li W."/>
            <person name="Guo W."/>
            <person name="Chen H."/>
            <person name="Chen S."/>
            <person name="Zhou L."/>
            <person name="Zhou L."/>
            <person name="Ni X."/>
            <person name="Tian J."/>
            <person name="Zhou Y."/>
            <person name="Sheng Y."/>
            <person name="Liu T."/>
            <person name="Pan Y."/>
            <person name="Xia L."/>
            <person name="Li J."/>
            <person name="Zhao F."/>
            <person name="Cao W."/>
        </authorList>
    </citation>
    <scope>NUCLEOTIDE SEQUENCE</scope>
    <source>
        <strain evidence="1">Rmic-2018</strain>
        <tissue evidence="1">Larvae</tissue>
    </source>
</reference>
<comment type="caution">
    <text evidence="1">The sequence shown here is derived from an EMBL/GenBank/DDBJ whole genome shotgun (WGS) entry which is preliminary data.</text>
</comment>
<protein>
    <submittedName>
        <fullName evidence="1">Uncharacterized protein</fullName>
    </submittedName>
</protein>
<accession>A0A9J6EUS1</accession>
<dbReference type="AlphaFoldDB" id="A0A9J6EUS1"/>
<reference evidence="1" key="1">
    <citation type="journal article" date="2020" name="Cell">
        <title>Large-Scale Comparative Analyses of Tick Genomes Elucidate Their Genetic Diversity and Vector Capacities.</title>
        <authorList>
            <consortium name="Tick Genome and Microbiome Consortium (TIGMIC)"/>
            <person name="Jia N."/>
            <person name="Wang J."/>
            <person name="Shi W."/>
            <person name="Du L."/>
            <person name="Sun Y."/>
            <person name="Zhan W."/>
            <person name="Jiang J.F."/>
            <person name="Wang Q."/>
            <person name="Zhang B."/>
            <person name="Ji P."/>
            <person name="Bell-Sakyi L."/>
            <person name="Cui X.M."/>
            <person name="Yuan T.T."/>
            <person name="Jiang B.G."/>
            <person name="Yang W.F."/>
            <person name="Lam T.T."/>
            <person name="Chang Q.C."/>
            <person name="Ding S.J."/>
            <person name="Wang X.J."/>
            <person name="Zhu J.G."/>
            <person name="Ruan X.D."/>
            <person name="Zhao L."/>
            <person name="Wei J.T."/>
            <person name="Ye R.Z."/>
            <person name="Que T.C."/>
            <person name="Du C.H."/>
            <person name="Zhou Y.H."/>
            <person name="Cheng J.X."/>
            <person name="Dai P.F."/>
            <person name="Guo W.B."/>
            <person name="Han X.H."/>
            <person name="Huang E.J."/>
            <person name="Li L.F."/>
            <person name="Wei W."/>
            <person name="Gao Y.C."/>
            <person name="Liu J.Z."/>
            <person name="Shao H.Z."/>
            <person name="Wang X."/>
            <person name="Wang C.C."/>
            <person name="Yang T.C."/>
            <person name="Huo Q.B."/>
            <person name="Li W."/>
            <person name="Chen H.Y."/>
            <person name="Chen S.E."/>
            <person name="Zhou L.G."/>
            <person name="Ni X.B."/>
            <person name="Tian J.H."/>
            <person name="Sheng Y."/>
            <person name="Liu T."/>
            <person name="Pan Y.S."/>
            <person name="Xia L.Y."/>
            <person name="Li J."/>
            <person name="Zhao F."/>
            <person name="Cao W.C."/>
        </authorList>
    </citation>
    <scope>NUCLEOTIDE SEQUENCE</scope>
    <source>
        <strain evidence="1">Rmic-2018</strain>
    </source>
</reference>
<gene>
    <name evidence="1" type="ORF">HPB51_018336</name>
</gene>
<name>A0A9J6EUS1_RHIMP</name>
<evidence type="ECO:0000313" key="1">
    <source>
        <dbReference type="EMBL" id="KAH8037848.1"/>
    </source>
</evidence>
<evidence type="ECO:0000313" key="2">
    <source>
        <dbReference type="Proteomes" id="UP000821866"/>
    </source>
</evidence>
<proteinExistence type="predicted"/>
<dbReference type="Proteomes" id="UP000821866">
    <property type="component" value="Chromosome 10"/>
</dbReference>
<dbReference type="EMBL" id="JABSTU010000002">
    <property type="protein sequence ID" value="KAH8037848.1"/>
    <property type="molecule type" value="Genomic_DNA"/>
</dbReference>
<organism evidence="1 2">
    <name type="scientific">Rhipicephalus microplus</name>
    <name type="common">Cattle tick</name>
    <name type="synonym">Boophilus microplus</name>
    <dbReference type="NCBI Taxonomy" id="6941"/>
    <lineage>
        <taxon>Eukaryota</taxon>
        <taxon>Metazoa</taxon>
        <taxon>Ecdysozoa</taxon>
        <taxon>Arthropoda</taxon>
        <taxon>Chelicerata</taxon>
        <taxon>Arachnida</taxon>
        <taxon>Acari</taxon>
        <taxon>Parasitiformes</taxon>
        <taxon>Ixodida</taxon>
        <taxon>Ixodoidea</taxon>
        <taxon>Ixodidae</taxon>
        <taxon>Rhipicephalinae</taxon>
        <taxon>Rhipicephalus</taxon>
        <taxon>Boophilus</taxon>
    </lineage>
</organism>
<sequence>MEKQVSFDTTLYILDKHDMIECKPFSKFHSFPYQDDRGQVSRIFRRLPLFSHVTSAHLEIWIPDVDEALSSYIANYIAKMSALKQLHPSIWLLQVFPEAVKIGWAVILELLRRNTRVNDLHEFTRYMSGPDIQQNVSRAHVRVQQLEIAAVFVRRLRDGNEDNYRLLHLTVDGCSLSRSIVGKEWFAV</sequence>
<keyword evidence="2" id="KW-1185">Reference proteome</keyword>